<evidence type="ECO:0000313" key="1">
    <source>
        <dbReference type="EMBL" id="CAD7232372.1"/>
    </source>
</evidence>
<reference evidence="1" key="1">
    <citation type="submission" date="2020-11" db="EMBL/GenBank/DDBJ databases">
        <authorList>
            <person name="Tran Van P."/>
        </authorList>
    </citation>
    <scope>NUCLEOTIDE SEQUENCE</scope>
</reference>
<accession>A0A7R8WK02</accession>
<proteinExistence type="predicted"/>
<dbReference type="AlphaFoldDB" id="A0A7R8WK02"/>
<sequence length="94" mass="10588">MLAKREEVDRAEHKAGWSGVGVVEEERRRTIYGVTGPLPWPIDRPFPGWRPHGHRNNPPANYGVLESNALLNHPLWLARVEGVRNSLKGVHKGP</sequence>
<dbReference type="OrthoDB" id="19830at2759"/>
<gene>
    <name evidence="1" type="ORF">CTOB1V02_LOCUS10208</name>
</gene>
<organism evidence="1">
    <name type="scientific">Cyprideis torosa</name>
    <dbReference type="NCBI Taxonomy" id="163714"/>
    <lineage>
        <taxon>Eukaryota</taxon>
        <taxon>Metazoa</taxon>
        <taxon>Ecdysozoa</taxon>
        <taxon>Arthropoda</taxon>
        <taxon>Crustacea</taxon>
        <taxon>Oligostraca</taxon>
        <taxon>Ostracoda</taxon>
        <taxon>Podocopa</taxon>
        <taxon>Podocopida</taxon>
        <taxon>Cytherocopina</taxon>
        <taxon>Cytheroidea</taxon>
        <taxon>Cytherideidae</taxon>
        <taxon>Cyprideis</taxon>
    </lineage>
</organism>
<name>A0A7R8WK02_9CRUS</name>
<dbReference type="EMBL" id="OB664584">
    <property type="protein sequence ID" value="CAD7232372.1"/>
    <property type="molecule type" value="Genomic_DNA"/>
</dbReference>
<protein>
    <submittedName>
        <fullName evidence="1">Uncharacterized protein</fullName>
    </submittedName>
</protein>